<dbReference type="EMBL" id="JAPMOU010000007">
    <property type="protein sequence ID" value="MDE1461824.1"/>
    <property type="molecule type" value="Genomic_DNA"/>
</dbReference>
<feature type="binding site" evidence="2">
    <location>
        <begin position="122"/>
        <end position="123"/>
    </location>
    <ligand>
        <name>ATP</name>
        <dbReference type="ChEBI" id="CHEBI:30616"/>
    </ligand>
</feature>
<dbReference type="PANTHER" id="PTHR30270">
    <property type="entry name" value="THIAMINE-MONOPHOSPHATE KINASE"/>
    <property type="match status" value="1"/>
</dbReference>
<organism evidence="4 5">
    <name type="scientific">Spartinivicinus poritis</name>
    <dbReference type="NCBI Taxonomy" id="2994640"/>
    <lineage>
        <taxon>Bacteria</taxon>
        <taxon>Pseudomonadati</taxon>
        <taxon>Pseudomonadota</taxon>
        <taxon>Gammaproteobacteria</taxon>
        <taxon>Oceanospirillales</taxon>
        <taxon>Zooshikellaceae</taxon>
        <taxon>Spartinivicinus</taxon>
    </lineage>
</organism>
<keyword evidence="2" id="KW-0479">Metal-binding</keyword>
<proteinExistence type="inferred from homology"/>
<dbReference type="GO" id="GO:0009030">
    <property type="term" value="F:thiamine-phosphate kinase activity"/>
    <property type="evidence" value="ECO:0007669"/>
    <property type="project" value="UniProtKB-EC"/>
</dbReference>
<protein>
    <recommendedName>
        <fullName evidence="2">Thiamine-monophosphate kinase</fullName>
        <shortName evidence="2">TMP kinase</shortName>
        <shortName evidence="2">Thiamine-phosphate kinase</shortName>
        <ecNumber evidence="2">2.7.4.16</ecNumber>
    </recommendedName>
</protein>
<keyword evidence="1 2" id="KW-0784">Thiamine biosynthesis</keyword>
<feature type="binding site" evidence="2">
    <location>
        <position position="31"/>
    </location>
    <ligand>
        <name>Mg(2+)</name>
        <dbReference type="ChEBI" id="CHEBI:18420"/>
        <label>3</label>
    </ligand>
</feature>
<sequence>MSEFQLIANYFNQPSLTSVGESPAELGIGDDCALLSIPDQQQLAVSIDTLVADVHFPAEAAAEQIGYRALAVSVSDLAAMGATPSWFTLALTLPEANESWLAEFAKGLSCAANQFGIRLIGGDTTKGPLTISIQVQGIVSARQTMLRSNAKVGDHIYVSGTLGDAAAALDYVIPQPMLSANDTPTIAFLYQRYFQPEPRLLLGKQLATLGVNCAIDISDGLLADLGHILEASAKAEQPLGAQIDLTALPISQALVSQTNKAQATHLALTGGDDYELCFTASTELAQQLSPLVEAGEITLIGNITTQPGIVDNQGQSIMVTHSGYQHF</sequence>
<dbReference type="RefSeq" id="WP_274688183.1">
    <property type="nucleotide sequence ID" value="NZ_JAPMOU010000007.1"/>
</dbReference>
<feature type="domain" description="PurM-like N-terminal" evidence="3">
    <location>
        <begin position="29"/>
        <end position="139"/>
    </location>
</feature>
<keyword evidence="2" id="KW-0547">Nucleotide-binding</keyword>
<evidence type="ECO:0000313" key="4">
    <source>
        <dbReference type="EMBL" id="MDE1461824.1"/>
    </source>
</evidence>
<comment type="caution">
    <text evidence="4">The sequence shown here is derived from an EMBL/GenBank/DDBJ whole genome shotgun (WGS) entry which is preliminary data.</text>
</comment>
<evidence type="ECO:0000256" key="1">
    <source>
        <dbReference type="ARBA" id="ARBA00022977"/>
    </source>
</evidence>
<dbReference type="HAMAP" id="MF_02128">
    <property type="entry name" value="TMP_kinase"/>
    <property type="match status" value="1"/>
</dbReference>
<reference evidence="4 5" key="1">
    <citation type="submission" date="2022-11" db="EMBL/GenBank/DDBJ databases">
        <title>Spartinivicinus poritis sp. nov., isolated from scleractinian coral Porites lutea.</title>
        <authorList>
            <person name="Zhang G."/>
            <person name="Cai L."/>
            <person name="Wei Q."/>
        </authorList>
    </citation>
    <scope>NUCLEOTIDE SEQUENCE [LARGE SCALE GENOMIC DNA]</scope>
    <source>
        <strain evidence="4 5">A2-2</strain>
    </source>
</reference>
<feature type="binding site" evidence="2">
    <location>
        <position position="31"/>
    </location>
    <ligand>
        <name>Mg(2+)</name>
        <dbReference type="ChEBI" id="CHEBI:18420"/>
        <label>4</label>
    </ligand>
</feature>
<dbReference type="InterPro" id="IPR036921">
    <property type="entry name" value="PurM-like_N_sf"/>
</dbReference>
<feature type="binding site" evidence="2">
    <location>
        <position position="218"/>
    </location>
    <ligand>
        <name>ATP</name>
        <dbReference type="ChEBI" id="CHEBI:30616"/>
    </ligand>
</feature>
<feature type="binding site" evidence="2">
    <location>
        <position position="216"/>
    </location>
    <ligand>
        <name>Mg(2+)</name>
        <dbReference type="ChEBI" id="CHEBI:18420"/>
        <label>3</label>
    </ligand>
</feature>
<feature type="binding site" evidence="2">
    <location>
        <position position="48"/>
    </location>
    <ligand>
        <name>Mg(2+)</name>
        <dbReference type="ChEBI" id="CHEBI:18420"/>
        <label>2</label>
    </ligand>
</feature>
<dbReference type="Proteomes" id="UP001528823">
    <property type="component" value="Unassembled WGS sequence"/>
</dbReference>
<dbReference type="InterPro" id="IPR006283">
    <property type="entry name" value="ThiL-like"/>
</dbReference>
<feature type="binding site" evidence="2">
    <location>
        <position position="55"/>
    </location>
    <ligand>
        <name>substrate</name>
    </ligand>
</feature>
<name>A0ABT5U629_9GAMM</name>
<comment type="miscellaneous">
    <text evidence="2">Reaction mechanism of ThiL seems to utilize a direct, inline transfer of the gamma-phosphate of ATP to TMP rather than a phosphorylated enzyme intermediate.</text>
</comment>
<dbReference type="SUPFAM" id="SSF56042">
    <property type="entry name" value="PurM C-terminal domain-like"/>
    <property type="match status" value="1"/>
</dbReference>
<keyword evidence="2" id="KW-0460">Magnesium</keyword>
<dbReference type="InterPro" id="IPR036676">
    <property type="entry name" value="PurM-like_C_sf"/>
</dbReference>
<keyword evidence="5" id="KW-1185">Reference proteome</keyword>
<dbReference type="SUPFAM" id="SSF55326">
    <property type="entry name" value="PurM N-terminal domain-like"/>
    <property type="match status" value="1"/>
</dbReference>
<feature type="binding site" evidence="2">
    <location>
        <position position="272"/>
    </location>
    <ligand>
        <name>substrate</name>
    </ligand>
</feature>
<feature type="binding site" evidence="2">
    <location>
        <position position="123"/>
    </location>
    <ligand>
        <name>Mg(2+)</name>
        <dbReference type="ChEBI" id="CHEBI:18420"/>
        <label>1</label>
    </ligand>
</feature>
<dbReference type="InterPro" id="IPR016188">
    <property type="entry name" value="PurM-like_N"/>
</dbReference>
<keyword evidence="2" id="KW-0067">ATP-binding</keyword>
<comment type="function">
    <text evidence="2">Catalyzes the ATP-dependent phosphorylation of thiamine-monophosphate (TMP) to form thiamine-pyrophosphate (TPP), the active form of vitamin B1.</text>
</comment>
<dbReference type="Pfam" id="PF00586">
    <property type="entry name" value="AIRS"/>
    <property type="match status" value="1"/>
</dbReference>
<dbReference type="Gene3D" id="3.90.650.10">
    <property type="entry name" value="PurM-like C-terminal domain"/>
    <property type="match status" value="1"/>
</dbReference>
<dbReference type="EC" id="2.7.4.16" evidence="2"/>
<feature type="binding site" evidence="2">
    <location>
        <position position="324"/>
    </location>
    <ligand>
        <name>substrate</name>
    </ligand>
</feature>
<gene>
    <name evidence="2 4" type="primary">thiL</name>
    <name evidence="4" type="ORF">ORQ98_07565</name>
</gene>
<comment type="similarity">
    <text evidence="2">Belongs to the thiamine-monophosphate kinase family.</text>
</comment>
<feature type="binding site" evidence="2">
    <location>
        <position position="219"/>
    </location>
    <ligand>
        <name>Mg(2+)</name>
        <dbReference type="ChEBI" id="CHEBI:18420"/>
        <label>5</label>
    </ligand>
</feature>
<feature type="binding site" evidence="2">
    <location>
        <position position="147"/>
    </location>
    <ligand>
        <name>ATP</name>
        <dbReference type="ChEBI" id="CHEBI:30616"/>
    </ligand>
</feature>
<feature type="binding site" evidence="2">
    <location>
        <position position="46"/>
    </location>
    <ligand>
        <name>Mg(2+)</name>
        <dbReference type="ChEBI" id="CHEBI:18420"/>
        <label>4</label>
    </ligand>
</feature>
<dbReference type="PIRSF" id="PIRSF005303">
    <property type="entry name" value="Thiam_monoph_kin"/>
    <property type="match status" value="1"/>
</dbReference>
<dbReference type="Gene3D" id="3.30.1330.10">
    <property type="entry name" value="PurM-like, N-terminal domain"/>
    <property type="match status" value="1"/>
</dbReference>
<feature type="binding site" evidence="2">
    <location>
        <position position="76"/>
    </location>
    <ligand>
        <name>Mg(2+)</name>
        <dbReference type="ChEBI" id="CHEBI:18420"/>
        <label>4</label>
    </ligand>
</feature>
<comment type="pathway">
    <text evidence="2">Cofactor biosynthesis; thiamine diphosphate biosynthesis; thiamine diphosphate from thiamine phosphate: step 1/1.</text>
</comment>
<feature type="binding site" evidence="2">
    <location>
        <position position="76"/>
    </location>
    <ligand>
        <name>Mg(2+)</name>
        <dbReference type="ChEBI" id="CHEBI:18420"/>
        <label>2</label>
    </ligand>
</feature>
<evidence type="ECO:0000256" key="2">
    <source>
        <dbReference type="HAMAP-Rule" id="MF_02128"/>
    </source>
</evidence>
<evidence type="ECO:0000259" key="3">
    <source>
        <dbReference type="Pfam" id="PF00586"/>
    </source>
</evidence>
<comment type="caution">
    <text evidence="2">Lacks conserved residue(s) required for the propagation of feature annotation.</text>
</comment>
<dbReference type="CDD" id="cd02194">
    <property type="entry name" value="ThiL"/>
    <property type="match status" value="1"/>
</dbReference>
<feature type="binding site" evidence="2">
    <location>
        <position position="76"/>
    </location>
    <ligand>
        <name>Mg(2+)</name>
        <dbReference type="ChEBI" id="CHEBI:18420"/>
        <label>3</label>
    </ligand>
</feature>
<keyword evidence="2 4" id="KW-0418">Kinase</keyword>
<dbReference type="PANTHER" id="PTHR30270:SF0">
    <property type="entry name" value="THIAMINE-MONOPHOSPHATE KINASE"/>
    <property type="match status" value="1"/>
</dbReference>
<keyword evidence="2 4" id="KW-0808">Transferase</keyword>
<evidence type="ECO:0000313" key="5">
    <source>
        <dbReference type="Proteomes" id="UP001528823"/>
    </source>
</evidence>
<comment type="catalytic activity">
    <reaction evidence="2">
        <text>thiamine phosphate + ATP = thiamine diphosphate + ADP</text>
        <dbReference type="Rhea" id="RHEA:15913"/>
        <dbReference type="ChEBI" id="CHEBI:30616"/>
        <dbReference type="ChEBI" id="CHEBI:37575"/>
        <dbReference type="ChEBI" id="CHEBI:58937"/>
        <dbReference type="ChEBI" id="CHEBI:456216"/>
        <dbReference type="EC" id="2.7.4.16"/>
    </reaction>
</comment>
<feature type="binding site" evidence="2">
    <location>
        <position position="48"/>
    </location>
    <ligand>
        <name>Mg(2+)</name>
        <dbReference type="ChEBI" id="CHEBI:18420"/>
        <label>1</label>
    </ligand>
</feature>
<accession>A0ABT5U629</accession>
<dbReference type="NCBIfam" id="TIGR01379">
    <property type="entry name" value="thiL"/>
    <property type="match status" value="1"/>
</dbReference>